<dbReference type="PANTHER" id="PTHR24026">
    <property type="entry name" value="FAT ATYPICAL CADHERIN-RELATED"/>
    <property type="match status" value="1"/>
</dbReference>
<sequence length="650" mass="73098">MSDILRINDGVGKWIQLHIEILFLDDVISNNLTPGYRHVKILMFLFIARASAIRLYLRQKLRYFSPYSLFSSFRIASRPLVFPLTDQNTFSHVLSSLCSRRIESNRLGTSNRGTNRSIESQHNRENHNTYRIGHLSIIMIISYHEDPGNSQPYKAGDVFDTRLGLNSSGYYTYYAYSHRYYSPPLVMPSPQHFDGQALVSWSDLDVTIAVPWYMGLMFRTRQGTGTLMRATAGDFSTVNLLISDQYVRFEVFLGSERVALLGFPQVRVNDGEWHHVLVELQSVKDGKDIKYMALVSLDYGLYERSVEIGNELPGLRLRALYLGGLPGEGNHVHEGFTGCIQGVRMGETSTNVVNVNMLLGFKIHVEDGCDLADPCDSNICPENSHCSDDWSAHTCVCDPGYFGRECVDACHLNPCEHVSTCVRKPSSSHGYTCECGQNYYGQYCQNKVEKPCPRGWWGNPMCGPCHCDVSKGFDPDCNKTSGECRCKDNYYQPKDEDTCYPCECFPLGAHSRTCDPHTGQCPCKAGVIGQQCNRCDNPFAEVTATGCEVVYEGCPKAFDQGIWWPKTKFGRPAAMNCPKGSIGTAIRHCNDEKGWLPPELFNCTTVSFTQLMKMVRMLDLIHSSLTQRPVLATDVHVHSSFVTCRSPTER</sequence>
<dbReference type="PROSITE" id="PS50027">
    <property type="entry name" value="EGF_LAM_2"/>
    <property type="match status" value="1"/>
</dbReference>
<accession>A0A060Y5M0</accession>
<dbReference type="SMART" id="SM00180">
    <property type="entry name" value="EGF_Lam"/>
    <property type="match status" value="1"/>
</dbReference>
<comment type="similarity">
    <text evidence="1">Belongs to the G-protein coupled receptor 2 family. LN-TM7 subfamily.</text>
</comment>
<evidence type="ECO:0000313" key="15">
    <source>
        <dbReference type="Proteomes" id="UP000193380"/>
    </source>
</evidence>
<evidence type="ECO:0000256" key="7">
    <source>
        <dbReference type="ARBA" id="ARBA00023292"/>
    </source>
</evidence>
<proteinExistence type="inferred from homology"/>
<evidence type="ECO:0000259" key="12">
    <source>
        <dbReference type="PROSITE" id="PS50027"/>
    </source>
</evidence>
<dbReference type="FunFam" id="2.10.25.10:FF:000113">
    <property type="entry name" value="Cadherin, EGF LAG seven-pass G-type receptor 3"/>
    <property type="match status" value="1"/>
</dbReference>
<dbReference type="SMART" id="SM00282">
    <property type="entry name" value="LamG"/>
    <property type="match status" value="1"/>
</dbReference>
<reference evidence="14" key="1">
    <citation type="journal article" date="2014" name="Nat. Commun.">
        <title>The rainbow trout genome provides novel insights into evolution after whole-genome duplication in vertebrates.</title>
        <authorList>
            <person name="Berthelot C."/>
            <person name="Brunet F."/>
            <person name="Chalopin D."/>
            <person name="Juanchich A."/>
            <person name="Bernard M."/>
            <person name="Noel B."/>
            <person name="Bento P."/>
            <person name="Da Silva C."/>
            <person name="Labadie K."/>
            <person name="Alberti A."/>
            <person name="Aury J.M."/>
            <person name="Louis A."/>
            <person name="Dehais P."/>
            <person name="Bardou P."/>
            <person name="Montfort J."/>
            <person name="Klopp C."/>
            <person name="Cabau C."/>
            <person name="Gaspin C."/>
            <person name="Thorgaard G.H."/>
            <person name="Boussaha M."/>
            <person name="Quillet E."/>
            <person name="Guyomard R."/>
            <person name="Galiana D."/>
            <person name="Bobe J."/>
            <person name="Volff J.N."/>
            <person name="Genet C."/>
            <person name="Wincker P."/>
            <person name="Jaillon O."/>
            <person name="Roest Crollius H."/>
            <person name="Guiguen Y."/>
        </authorList>
    </citation>
    <scope>NUCLEOTIDE SEQUENCE [LARGE SCALE GENOMIC DNA]</scope>
</reference>
<dbReference type="PRINTS" id="PR00011">
    <property type="entry name" value="EGFLAMININ"/>
</dbReference>
<evidence type="ECO:0000256" key="4">
    <source>
        <dbReference type="ARBA" id="ARBA00022989"/>
    </source>
</evidence>
<dbReference type="PaxDb" id="8022-A0A060Y5M0"/>
<dbReference type="Pfam" id="PF02793">
    <property type="entry name" value="HRM"/>
    <property type="match status" value="1"/>
</dbReference>
<feature type="disulfide bond" evidence="9">
    <location>
        <begin position="504"/>
        <end position="521"/>
    </location>
</feature>
<dbReference type="Gene3D" id="4.10.1240.10">
    <property type="entry name" value="GPCR, family 2, extracellular hormone receptor domain"/>
    <property type="match status" value="1"/>
</dbReference>
<feature type="disulfide bond" evidence="8">
    <location>
        <begin position="435"/>
        <end position="444"/>
    </location>
</feature>
<keyword evidence="4" id="KW-0472">Membrane</keyword>
<dbReference type="Pfam" id="PF02210">
    <property type="entry name" value="Laminin_G_2"/>
    <property type="match status" value="1"/>
</dbReference>
<evidence type="ECO:0000256" key="3">
    <source>
        <dbReference type="ARBA" id="ARBA00022737"/>
    </source>
</evidence>
<organism evidence="14 15">
    <name type="scientific">Oncorhynchus mykiss</name>
    <name type="common">Rainbow trout</name>
    <name type="synonym">Salmo gairdneri</name>
    <dbReference type="NCBI Taxonomy" id="8022"/>
    <lineage>
        <taxon>Eukaryota</taxon>
        <taxon>Metazoa</taxon>
        <taxon>Chordata</taxon>
        <taxon>Craniata</taxon>
        <taxon>Vertebrata</taxon>
        <taxon>Euteleostomi</taxon>
        <taxon>Actinopterygii</taxon>
        <taxon>Neopterygii</taxon>
        <taxon>Teleostei</taxon>
        <taxon>Protacanthopterygii</taxon>
        <taxon>Salmoniformes</taxon>
        <taxon>Salmonidae</taxon>
        <taxon>Salmoninae</taxon>
        <taxon>Oncorhynchus</taxon>
    </lineage>
</organism>
<dbReference type="SUPFAM" id="SSF49899">
    <property type="entry name" value="Concanavalin A-like lectins/glucanases"/>
    <property type="match status" value="1"/>
</dbReference>
<keyword evidence="4" id="KW-1133">Transmembrane helix</keyword>
<dbReference type="FunFam" id="2.10.25.10:FF:000932">
    <property type="entry name" value="Cadherin EGF LAG seven-pass G-type receptor 1a"/>
    <property type="match status" value="1"/>
</dbReference>
<feature type="domain" description="EGF-like" evidence="11">
    <location>
        <begin position="408"/>
        <end position="445"/>
    </location>
</feature>
<dbReference type="SMART" id="SM00008">
    <property type="entry name" value="HormR"/>
    <property type="match status" value="1"/>
</dbReference>
<dbReference type="InterPro" id="IPR001791">
    <property type="entry name" value="Laminin_G"/>
</dbReference>
<evidence type="ECO:0000313" key="14">
    <source>
        <dbReference type="EMBL" id="CDQ84684.1"/>
    </source>
</evidence>
<keyword evidence="8" id="KW-0245">EGF-like domain</keyword>
<dbReference type="FunFam" id="4.10.1240.10:FF:000003">
    <property type="entry name" value="Putative cadherin EGF LAG seven-pass G-type receptor 2"/>
    <property type="match status" value="1"/>
</dbReference>
<feature type="domain" description="Laminin EGF-like" evidence="12">
    <location>
        <begin position="502"/>
        <end position="549"/>
    </location>
</feature>
<evidence type="ECO:0000256" key="9">
    <source>
        <dbReference type="PROSITE-ProRule" id="PRU00460"/>
    </source>
</evidence>
<dbReference type="Gene3D" id="2.170.300.10">
    <property type="entry name" value="Tie2 ligand-binding domain superfamily"/>
    <property type="match status" value="1"/>
</dbReference>
<keyword evidence="7 9" id="KW-0424">Laminin EGF-like domain</keyword>
<dbReference type="InterPro" id="IPR036445">
    <property type="entry name" value="GPCR_2_extracell_dom_sf"/>
</dbReference>
<evidence type="ECO:0000256" key="6">
    <source>
        <dbReference type="ARBA" id="ARBA00023180"/>
    </source>
</evidence>
<keyword evidence="3" id="KW-0677">Repeat</keyword>
<name>A0A060Y5M0_ONCMY</name>
<dbReference type="STRING" id="8022.A0A060Y5M0"/>
<feature type="disulfide bond" evidence="9">
    <location>
        <begin position="523"/>
        <end position="532"/>
    </location>
</feature>
<dbReference type="AlphaFoldDB" id="A0A060Y5M0"/>
<evidence type="ECO:0000256" key="2">
    <source>
        <dbReference type="ARBA" id="ARBA00022692"/>
    </source>
</evidence>
<dbReference type="FunFam" id="2.10.25.10:FF:000011">
    <property type="entry name" value="Cadherin EGF LAG seven-pass G-type receptor"/>
    <property type="match status" value="1"/>
</dbReference>
<dbReference type="CDD" id="cd00055">
    <property type="entry name" value="EGF_Lam"/>
    <property type="match status" value="1"/>
</dbReference>
<dbReference type="CDD" id="cd00054">
    <property type="entry name" value="EGF_CA"/>
    <property type="match status" value="2"/>
</dbReference>
<feature type="disulfide bond" evidence="9">
    <location>
        <begin position="502"/>
        <end position="514"/>
    </location>
</feature>
<dbReference type="PROSITE" id="PS50025">
    <property type="entry name" value="LAM_G_DOMAIN"/>
    <property type="match status" value="1"/>
</dbReference>
<dbReference type="PANTHER" id="PTHR24026:SF36">
    <property type="entry name" value="CADHERIN EGF LAG SEVEN-PASS G-TYPE RECEPTOR 1"/>
    <property type="match status" value="1"/>
</dbReference>
<evidence type="ECO:0000256" key="8">
    <source>
        <dbReference type="PROSITE-ProRule" id="PRU00076"/>
    </source>
</evidence>
<keyword evidence="5 8" id="KW-1015">Disulfide bond</keyword>
<dbReference type="GO" id="GO:0004930">
    <property type="term" value="F:G protein-coupled receptor activity"/>
    <property type="evidence" value="ECO:0007669"/>
    <property type="project" value="InterPro"/>
</dbReference>
<gene>
    <name evidence="14" type="ORF">GSONMT00026307001</name>
</gene>
<dbReference type="InterPro" id="IPR000742">
    <property type="entry name" value="EGF"/>
</dbReference>
<dbReference type="SUPFAM" id="SSF57196">
    <property type="entry name" value="EGF/Laminin"/>
    <property type="match status" value="3"/>
</dbReference>
<dbReference type="SMART" id="SM00181">
    <property type="entry name" value="EGF"/>
    <property type="match status" value="2"/>
</dbReference>
<dbReference type="GO" id="GO:0016020">
    <property type="term" value="C:membrane"/>
    <property type="evidence" value="ECO:0007669"/>
    <property type="project" value="InterPro"/>
</dbReference>
<dbReference type="PROSITE" id="PS50026">
    <property type="entry name" value="EGF_3"/>
    <property type="match status" value="2"/>
</dbReference>
<dbReference type="InterPro" id="IPR013320">
    <property type="entry name" value="ConA-like_dom_sf"/>
</dbReference>
<evidence type="ECO:0000256" key="5">
    <source>
        <dbReference type="ARBA" id="ARBA00023157"/>
    </source>
</evidence>
<dbReference type="Gene3D" id="2.60.120.200">
    <property type="match status" value="1"/>
</dbReference>
<dbReference type="EMBL" id="FR906521">
    <property type="protein sequence ID" value="CDQ84684.1"/>
    <property type="molecule type" value="Genomic_DNA"/>
</dbReference>
<reference evidence="14" key="2">
    <citation type="submission" date="2014-03" db="EMBL/GenBank/DDBJ databases">
        <authorList>
            <person name="Genoscope - CEA"/>
        </authorList>
    </citation>
    <scope>NUCLEOTIDE SEQUENCE</scope>
</reference>
<dbReference type="Gene3D" id="2.10.25.10">
    <property type="entry name" value="Laminin"/>
    <property type="match status" value="2"/>
</dbReference>
<dbReference type="InterPro" id="IPR002049">
    <property type="entry name" value="LE_dom"/>
</dbReference>
<evidence type="ECO:0000256" key="1">
    <source>
        <dbReference type="ARBA" id="ARBA00010933"/>
    </source>
</evidence>
<feature type="disulfide bond" evidence="8">
    <location>
        <begin position="397"/>
        <end position="406"/>
    </location>
</feature>
<dbReference type="PROSITE" id="PS01248">
    <property type="entry name" value="EGF_LAM_1"/>
    <property type="match status" value="1"/>
</dbReference>
<evidence type="ECO:0000259" key="13">
    <source>
        <dbReference type="PROSITE" id="PS50227"/>
    </source>
</evidence>
<comment type="caution">
    <text evidence="8">Lacks conserved residue(s) required for the propagation of feature annotation.</text>
</comment>
<dbReference type="SUPFAM" id="SSF111418">
    <property type="entry name" value="Hormone receptor domain"/>
    <property type="match status" value="1"/>
</dbReference>
<evidence type="ECO:0000259" key="10">
    <source>
        <dbReference type="PROSITE" id="PS50025"/>
    </source>
</evidence>
<feature type="domain" description="Laminin G" evidence="10">
    <location>
        <begin position="188"/>
        <end position="369"/>
    </location>
</feature>
<keyword evidence="6" id="KW-0325">Glycoprotein</keyword>
<dbReference type="InterPro" id="IPR001879">
    <property type="entry name" value="GPCR_2_extracellular_dom"/>
</dbReference>
<dbReference type="FunFam" id="2.60.120.200:FF:000059">
    <property type="entry name" value="Cadherin EGF LAG seven-pass G-type receptor 1"/>
    <property type="match status" value="1"/>
</dbReference>
<dbReference type="FunFam" id="2.170.300.10:FF:000011">
    <property type="entry name" value="cadherin EGF LAG seven-pass G-type receptor 1"/>
    <property type="match status" value="1"/>
</dbReference>
<protein>
    <submittedName>
        <fullName evidence="14">Uncharacterized protein</fullName>
    </submittedName>
</protein>
<feature type="domain" description="G-protein coupled receptors family 2 profile 1" evidence="13">
    <location>
        <begin position="534"/>
        <end position="607"/>
    </location>
</feature>
<dbReference type="CDD" id="cd00110">
    <property type="entry name" value="LamG"/>
    <property type="match status" value="1"/>
</dbReference>
<dbReference type="Pfam" id="PF00008">
    <property type="entry name" value="EGF"/>
    <property type="match status" value="1"/>
</dbReference>
<keyword evidence="2" id="KW-0812">Transmembrane</keyword>
<dbReference type="Pfam" id="PF00053">
    <property type="entry name" value="EGF_laminin"/>
    <property type="match status" value="1"/>
</dbReference>
<evidence type="ECO:0000259" key="11">
    <source>
        <dbReference type="PROSITE" id="PS50026"/>
    </source>
</evidence>
<dbReference type="PROSITE" id="PS50227">
    <property type="entry name" value="G_PROTEIN_RECEP_F2_3"/>
    <property type="match status" value="1"/>
</dbReference>
<feature type="domain" description="EGF-like" evidence="11">
    <location>
        <begin position="371"/>
        <end position="407"/>
    </location>
</feature>
<dbReference type="PROSITE" id="PS00022">
    <property type="entry name" value="EGF_1"/>
    <property type="match status" value="2"/>
</dbReference>
<dbReference type="GO" id="GO:0098609">
    <property type="term" value="P:cell-cell adhesion"/>
    <property type="evidence" value="ECO:0007669"/>
    <property type="project" value="TreeGrafter"/>
</dbReference>
<dbReference type="Proteomes" id="UP000193380">
    <property type="component" value="Unassembled WGS sequence"/>
</dbReference>